<sequence>MDIRPILSTLARHKTAAALIVLEVALSCAIICNAVFLINNRLERMNRPTGLADNEVVRVNIGGIGKADDADALVKQDVASLRAIPGVVAANSINNVPFDSSSWNSSVSLQPNQPMPNMNVNVFLGEGIIDTFGLRLVEGRDFTPDEYQNWTELNEPSAQRTIPSAILSRDAANKLFPGESAIGKNIYAWNSDDVPHRVVGVVERLIRSNDYGGQAQHGYTMILPIRDMTVGRFALRTSPERRDEVLKAAVAQLQKNSARRLILREGTFTDVLRDYYREDRAMAWLLVAVIVALLVVTALGIVGLASFWVQQRTKQIGIRRALGATKGQILRYFQTENFLLASIGIVIGMVLAYGINQMLMGKYELPRLPLLYLPIGAVLLWLLGQVAVYGPARKAASVPPAVATRSA</sequence>
<comment type="subcellular location">
    <subcellularLocation>
        <location evidence="1">Cell membrane</location>
        <topology evidence="1">Multi-pass membrane protein</topology>
    </subcellularLocation>
</comment>
<feature type="transmembrane region" description="Helical" evidence="7">
    <location>
        <begin position="283"/>
        <end position="309"/>
    </location>
</feature>
<proteinExistence type="inferred from homology"/>
<evidence type="ECO:0000256" key="4">
    <source>
        <dbReference type="ARBA" id="ARBA00022989"/>
    </source>
</evidence>
<name>A0ABU9J3F6_9GAMM</name>
<dbReference type="Pfam" id="PF12704">
    <property type="entry name" value="MacB_PCD"/>
    <property type="match status" value="1"/>
</dbReference>
<evidence type="ECO:0000313" key="11">
    <source>
        <dbReference type="Proteomes" id="UP001459204"/>
    </source>
</evidence>
<protein>
    <submittedName>
        <fullName evidence="10">FtsX-like permease family protein</fullName>
    </submittedName>
</protein>
<evidence type="ECO:0000256" key="5">
    <source>
        <dbReference type="ARBA" id="ARBA00023136"/>
    </source>
</evidence>
<evidence type="ECO:0000256" key="7">
    <source>
        <dbReference type="SAM" id="Phobius"/>
    </source>
</evidence>
<dbReference type="EMBL" id="JBBWWT010000006">
    <property type="protein sequence ID" value="MEL1265401.1"/>
    <property type="molecule type" value="Genomic_DNA"/>
</dbReference>
<evidence type="ECO:0000259" key="8">
    <source>
        <dbReference type="Pfam" id="PF02687"/>
    </source>
</evidence>
<keyword evidence="2" id="KW-1003">Cell membrane</keyword>
<evidence type="ECO:0000256" key="6">
    <source>
        <dbReference type="ARBA" id="ARBA00038076"/>
    </source>
</evidence>
<dbReference type="InterPro" id="IPR025857">
    <property type="entry name" value="MacB_PCD"/>
</dbReference>
<dbReference type="Pfam" id="PF02687">
    <property type="entry name" value="FtsX"/>
    <property type="match status" value="1"/>
</dbReference>
<keyword evidence="4 7" id="KW-1133">Transmembrane helix</keyword>
<feature type="domain" description="ABC3 transporter permease C-terminal" evidence="8">
    <location>
        <begin position="288"/>
        <end position="400"/>
    </location>
</feature>
<gene>
    <name evidence="10" type="ORF">AAD027_13640</name>
</gene>
<dbReference type="InterPro" id="IPR003838">
    <property type="entry name" value="ABC3_permease_C"/>
</dbReference>
<accession>A0ABU9J3F6</accession>
<feature type="transmembrane region" description="Helical" evidence="7">
    <location>
        <begin position="338"/>
        <end position="356"/>
    </location>
</feature>
<comment type="similarity">
    <text evidence="6">Belongs to the ABC-4 integral membrane protein family.</text>
</comment>
<evidence type="ECO:0000256" key="1">
    <source>
        <dbReference type="ARBA" id="ARBA00004651"/>
    </source>
</evidence>
<keyword evidence="5 7" id="KW-0472">Membrane</keyword>
<evidence type="ECO:0000256" key="3">
    <source>
        <dbReference type="ARBA" id="ARBA00022692"/>
    </source>
</evidence>
<keyword evidence="11" id="KW-1185">Reference proteome</keyword>
<dbReference type="RefSeq" id="WP_341726572.1">
    <property type="nucleotide sequence ID" value="NZ_JBBWWT010000006.1"/>
</dbReference>
<comment type="caution">
    <text evidence="10">The sequence shown here is derived from an EMBL/GenBank/DDBJ whole genome shotgun (WGS) entry which is preliminary data.</text>
</comment>
<dbReference type="PANTHER" id="PTHR30572:SF4">
    <property type="entry name" value="ABC TRANSPORTER PERMEASE YTRF"/>
    <property type="match status" value="1"/>
</dbReference>
<feature type="transmembrane region" description="Helical" evidence="7">
    <location>
        <begin position="368"/>
        <end position="390"/>
    </location>
</feature>
<reference evidence="10 11" key="1">
    <citation type="submission" date="2024-04" db="EMBL/GenBank/DDBJ databases">
        <title>Draft genome sequence of Pseudoxanthomonas putridarboris WD12.</title>
        <authorList>
            <person name="Oh J."/>
        </authorList>
    </citation>
    <scope>NUCLEOTIDE SEQUENCE [LARGE SCALE GENOMIC DNA]</scope>
    <source>
        <strain evidence="10 11">WD12</strain>
    </source>
</reference>
<feature type="transmembrane region" description="Helical" evidence="7">
    <location>
        <begin position="16"/>
        <end position="38"/>
    </location>
</feature>
<evidence type="ECO:0000256" key="2">
    <source>
        <dbReference type="ARBA" id="ARBA00022475"/>
    </source>
</evidence>
<organism evidence="10 11">
    <name type="scientific">Pseudoxanthomonas putridarboris</name>
    <dbReference type="NCBI Taxonomy" id="752605"/>
    <lineage>
        <taxon>Bacteria</taxon>
        <taxon>Pseudomonadati</taxon>
        <taxon>Pseudomonadota</taxon>
        <taxon>Gammaproteobacteria</taxon>
        <taxon>Lysobacterales</taxon>
        <taxon>Lysobacteraceae</taxon>
        <taxon>Pseudoxanthomonas</taxon>
    </lineage>
</organism>
<dbReference type="InterPro" id="IPR050250">
    <property type="entry name" value="Macrolide_Exporter_MacB"/>
</dbReference>
<dbReference type="PANTHER" id="PTHR30572">
    <property type="entry name" value="MEMBRANE COMPONENT OF TRANSPORTER-RELATED"/>
    <property type="match status" value="1"/>
</dbReference>
<feature type="domain" description="MacB-like periplasmic core" evidence="9">
    <location>
        <begin position="19"/>
        <end position="251"/>
    </location>
</feature>
<evidence type="ECO:0000313" key="10">
    <source>
        <dbReference type="EMBL" id="MEL1265401.1"/>
    </source>
</evidence>
<evidence type="ECO:0000259" key="9">
    <source>
        <dbReference type="Pfam" id="PF12704"/>
    </source>
</evidence>
<dbReference type="Proteomes" id="UP001459204">
    <property type="component" value="Unassembled WGS sequence"/>
</dbReference>
<keyword evidence="3 7" id="KW-0812">Transmembrane</keyword>